<feature type="region of interest" description="Disordered" evidence="1">
    <location>
        <begin position="1"/>
        <end position="33"/>
    </location>
</feature>
<reference evidence="2" key="1">
    <citation type="journal article" date="2019" name="Sci. Rep.">
        <title>Draft genome of Tanacetum cinerariifolium, the natural source of mosquito coil.</title>
        <authorList>
            <person name="Yamashiro T."/>
            <person name="Shiraishi A."/>
            <person name="Satake H."/>
            <person name="Nakayama K."/>
        </authorList>
    </citation>
    <scope>NUCLEOTIDE SEQUENCE</scope>
</reference>
<feature type="compositionally biased region" description="Basic and acidic residues" evidence="1">
    <location>
        <begin position="97"/>
        <end position="137"/>
    </location>
</feature>
<accession>A0A699UNH0</accession>
<feature type="non-terminal residue" evidence="2">
    <location>
        <position position="147"/>
    </location>
</feature>
<gene>
    <name evidence="2" type="ORF">Tci_893223</name>
</gene>
<name>A0A699UNH0_TANCI</name>
<evidence type="ECO:0000313" key="2">
    <source>
        <dbReference type="EMBL" id="GFD21254.1"/>
    </source>
</evidence>
<dbReference type="EMBL" id="BKCJ011328420">
    <property type="protein sequence ID" value="GFD21254.1"/>
    <property type="molecule type" value="Genomic_DNA"/>
</dbReference>
<dbReference type="AlphaFoldDB" id="A0A699UNH0"/>
<proteinExistence type="predicted"/>
<evidence type="ECO:0000256" key="1">
    <source>
        <dbReference type="SAM" id="MobiDB-lite"/>
    </source>
</evidence>
<feature type="compositionally biased region" description="Acidic residues" evidence="1">
    <location>
        <begin position="1"/>
        <end position="13"/>
    </location>
</feature>
<organism evidence="2">
    <name type="scientific">Tanacetum cinerariifolium</name>
    <name type="common">Dalmatian daisy</name>
    <name type="synonym">Chrysanthemum cinerariifolium</name>
    <dbReference type="NCBI Taxonomy" id="118510"/>
    <lineage>
        <taxon>Eukaryota</taxon>
        <taxon>Viridiplantae</taxon>
        <taxon>Streptophyta</taxon>
        <taxon>Embryophyta</taxon>
        <taxon>Tracheophyta</taxon>
        <taxon>Spermatophyta</taxon>
        <taxon>Magnoliopsida</taxon>
        <taxon>eudicotyledons</taxon>
        <taxon>Gunneridae</taxon>
        <taxon>Pentapetalae</taxon>
        <taxon>asterids</taxon>
        <taxon>campanulids</taxon>
        <taxon>Asterales</taxon>
        <taxon>Asteraceae</taxon>
        <taxon>Asteroideae</taxon>
        <taxon>Anthemideae</taxon>
        <taxon>Anthemidinae</taxon>
        <taxon>Tanacetum</taxon>
    </lineage>
</organism>
<comment type="caution">
    <text evidence="2">The sequence shown here is derived from an EMBL/GenBank/DDBJ whole genome shotgun (WGS) entry which is preliminary data.</text>
</comment>
<sequence length="147" mass="16485">MIEEIDQNDEIALDADTQGRKNDDEMFGVDDLSRKEVVLDTTTGEHEEQIIEDVSTAEPITTAAAATTVTTTVPTPKAKGIVFHEQKQSHIPTVSLSKDKGKAKMIEPEVPIKKKDQMRMDEEYTRQLEAEEQEAARLSRTQQDEEA</sequence>
<protein>
    <submittedName>
        <fullName evidence="2">Uncharacterized protein</fullName>
    </submittedName>
</protein>
<feature type="region of interest" description="Disordered" evidence="1">
    <location>
        <begin position="80"/>
        <end position="147"/>
    </location>
</feature>